<proteinExistence type="predicted"/>
<feature type="transmembrane region" description="Helical" evidence="1">
    <location>
        <begin position="587"/>
        <end position="610"/>
    </location>
</feature>
<gene>
    <name evidence="3" type="ORF">CC80DRAFT_439752</name>
</gene>
<dbReference type="EMBL" id="ML976984">
    <property type="protein sequence ID" value="KAF1959737.1"/>
    <property type="molecule type" value="Genomic_DNA"/>
</dbReference>
<keyword evidence="2" id="KW-0732">Signal</keyword>
<keyword evidence="1" id="KW-1133">Transmembrane helix</keyword>
<feature type="transmembrane region" description="Helical" evidence="1">
    <location>
        <begin position="738"/>
        <end position="758"/>
    </location>
</feature>
<reference evidence="3" key="1">
    <citation type="journal article" date="2020" name="Stud. Mycol.">
        <title>101 Dothideomycetes genomes: a test case for predicting lifestyles and emergence of pathogens.</title>
        <authorList>
            <person name="Haridas S."/>
            <person name="Albert R."/>
            <person name="Binder M."/>
            <person name="Bloem J."/>
            <person name="Labutti K."/>
            <person name="Salamov A."/>
            <person name="Andreopoulos B."/>
            <person name="Baker S."/>
            <person name="Barry K."/>
            <person name="Bills G."/>
            <person name="Bluhm B."/>
            <person name="Cannon C."/>
            <person name="Castanera R."/>
            <person name="Culley D."/>
            <person name="Daum C."/>
            <person name="Ezra D."/>
            <person name="Gonzalez J."/>
            <person name="Henrissat B."/>
            <person name="Kuo A."/>
            <person name="Liang C."/>
            <person name="Lipzen A."/>
            <person name="Lutzoni F."/>
            <person name="Magnuson J."/>
            <person name="Mondo S."/>
            <person name="Nolan M."/>
            <person name="Ohm R."/>
            <person name="Pangilinan J."/>
            <person name="Park H.-J."/>
            <person name="Ramirez L."/>
            <person name="Alfaro M."/>
            <person name="Sun H."/>
            <person name="Tritt A."/>
            <person name="Yoshinaga Y."/>
            <person name="Zwiers L.-H."/>
            <person name="Turgeon B."/>
            <person name="Goodwin S."/>
            <person name="Spatafora J."/>
            <person name="Crous P."/>
            <person name="Grigoriev I."/>
        </authorList>
    </citation>
    <scope>NUCLEOTIDE SEQUENCE</scope>
    <source>
        <strain evidence="3">CBS 675.92</strain>
    </source>
</reference>
<feature type="transmembrane region" description="Helical" evidence="1">
    <location>
        <begin position="703"/>
        <end position="726"/>
    </location>
</feature>
<sequence>MRLFRIWLGLLTVAICRVTAQGALDPTKSGPNDDDHTLVPLVNRNGWVNPEDLIPMPQCIAQQDQSDWLSTMTKCTSKQCTSHFGIICTHHQWLTQLSCLSTSFSSDVVKPYLPYCSRSVLAKAQLFRWIQNVTGRTWLVDVGDATGLQNLSPASLIEGYAAVSVTDKAPACLTDSASAPSMEPFQHVMASCGFTSNTQHTGNTARPWEYSESLRSMIALDFETVGYDLTKRWIGYGDYFDKRCFCKAFNTDPKNEPCSAPALALTRERLWLNATCGPTSLPGNWTDGLKTTTFAYIPTENWRWPDCVTSMPKKVTDLTDRCSTDACEPDSSGYCKVKRSVDRACFCRNISYSTCKGACQIFETRIDYIKWLHSLCGSVQGWQGLPKHWRQLAAPTPVDMIPWRWSIKLFKDSNSSPVDDPNSSKPTQTCASTEWKLGSLGLINIATLLAAFYGSRTGSRRSICACRHYHSRSWLLKGLTIAALYLFANWINAVLVQSTPGYEDIPVVQLILLWCSIPRPTWATILLVGVQHFQVTSFSTVASCLFAEAILQTLSAFHIIAAVNYGLEHNFYSQGMAILETVPSARLMYAGALMWLVVVVVALVLLIQAVRGTTVSARNAKVHASKSQTNNLMTLNAVEELMAPFNERWREFEDMLVSYWMERSWDLEQTPLLSGEGQVHAVYGTLPLKGTNSQPIERGMVRLFLIAIISMVLLWIAQWLFWVGLIGLSSEGFCLPNFGVLIVIWIASSLAVGLAVVVS</sequence>
<name>A0A6A5UF65_9PLEO</name>
<feature type="signal peptide" evidence="2">
    <location>
        <begin position="1"/>
        <end position="22"/>
    </location>
</feature>
<feature type="transmembrane region" description="Helical" evidence="1">
    <location>
        <begin position="542"/>
        <end position="567"/>
    </location>
</feature>
<evidence type="ECO:0000256" key="2">
    <source>
        <dbReference type="SAM" id="SignalP"/>
    </source>
</evidence>
<keyword evidence="1" id="KW-0812">Transmembrane</keyword>
<evidence type="ECO:0000313" key="4">
    <source>
        <dbReference type="Proteomes" id="UP000800035"/>
    </source>
</evidence>
<keyword evidence="4" id="KW-1185">Reference proteome</keyword>
<feature type="transmembrane region" description="Helical" evidence="1">
    <location>
        <begin position="474"/>
        <end position="495"/>
    </location>
</feature>
<keyword evidence="1" id="KW-0472">Membrane</keyword>
<feature type="transmembrane region" description="Helical" evidence="1">
    <location>
        <begin position="435"/>
        <end position="453"/>
    </location>
</feature>
<evidence type="ECO:0000256" key="1">
    <source>
        <dbReference type="SAM" id="Phobius"/>
    </source>
</evidence>
<protein>
    <recommendedName>
        <fullName evidence="5">Extracellular membrane protein CFEM domain-containing protein</fullName>
    </recommendedName>
</protein>
<organism evidence="3 4">
    <name type="scientific">Byssothecium circinans</name>
    <dbReference type="NCBI Taxonomy" id="147558"/>
    <lineage>
        <taxon>Eukaryota</taxon>
        <taxon>Fungi</taxon>
        <taxon>Dikarya</taxon>
        <taxon>Ascomycota</taxon>
        <taxon>Pezizomycotina</taxon>
        <taxon>Dothideomycetes</taxon>
        <taxon>Pleosporomycetidae</taxon>
        <taxon>Pleosporales</taxon>
        <taxon>Massarineae</taxon>
        <taxon>Massarinaceae</taxon>
        <taxon>Byssothecium</taxon>
    </lineage>
</organism>
<dbReference type="Proteomes" id="UP000800035">
    <property type="component" value="Unassembled WGS sequence"/>
</dbReference>
<accession>A0A6A5UF65</accession>
<dbReference type="OrthoDB" id="3525430at2759"/>
<feature type="chain" id="PRO_5025515988" description="Extracellular membrane protein CFEM domain-containing protein" evidence="2">
    <location>
        <begin position="23"/>
        <end position="759"/>
    </location>
</feature>
<evidence type="ECO:0000313" key="3">
    <source>
        <dbReference type="EMBL" id="KAF1959737.1"/>
    </source>
</evidence>
<feature type="transmembrane region" description="Helical" evidence="1">
    <location>
        <begin position="507"/>
        <end position="530"/>
    </location>
</feature>
<dbReference type="AlphaFoldDB" id="A0A6A5UF65"/>
<evidence type="ECO:0008006" key="5">
    <source>
        <dbReference type="Google" id="ProtNLM"/>
    </source>
</evidence>